<reference evidence="1" key="1">
    <citation type="journal article" date="2015" name="Nature">
        <title>Complex archaea that bridge the gap between prokaryotes and eukaryotes.</title>
        <authorList>
            <person name="Spang A."/>
            <person name="Saw J.H."/>
            <person name="Jorgensen S.L."/>
            <person name="Zaremba-Niedzwiedzka K."/>
            <person name="Martijn J."/>
            <person name="Lind A.E."/>
            <person name="van Eijk R."/>
            <person name="Schleper C."/>
            <person name="Guy L."/>
            <person name="Ettema T.J."/>
        </authorList>
    </citation>
    <scope>NUCLEOTIDE SEQUENCE</scope>
</reference>
<organism evidence="1">
    <name type="scientific">marine sediment metagenome</name>
    <dbReference type="NCBI Taxonomy" id="412755"/>
    <lineage>
        <taxon>unclassified sequences</taxon>
        <taxon>metagenomes</taxon>
        <taxon>ecological metagenomes</taxon>
    </lineage>
</organism>
<comment type="caution">
    <text evidence="1">The sequence shown here is derived from an EMBL/GenBank/DDBJ whole genome shotgun (WGS) entry which is preliminary data.</text>
</comment>
<dbReference type="InterPro" id="IPR038078">
    <property type="entry name" value="PhoU-like_sf"/>
</dbReference>
<accession>A0A0F9L3H6</accession>
<protein>
    <recommendedName>
        <fullName evidence="2">PhoU domain-containing protein</fullName>
    </recommendedName>
</protein>
<sequence>MRVKIKNNSDEKQLHKKSIDELTHMFMDRIHEQTLKIIEGIEYLIDENFVEFENNLNYVIETKVEVEIKKSFEAKLWKKRSVFAKADRLKIFGKINDMKNIGEFIAHRLLLYKAVLPDEKFKLRISGILKSLKSISNFIADAVKFIGTDLEKAHDVCEQIKDERRRMRNEEWILLNRLYNYSMDYLSRTFLYLKEMVEDIMMLADHIKDFAEYIQFLATKYLIFK</sequence>
<dbReference type="Gene3D" id="1.20.58.220">
    <property type="entry name" value="Phosphate transport system protein phou homolog 2, domain 2"/>
    <property type="match status" value="1"/>
</dbReference>
<dbReference type="EMBL" id="LAZR01006974">
    <property type="protein sequence ID" value="KKM88313.1"/>
    <property type="molecule type" value="Genomic_DNA"/>
</dbReference>
<evidence type="ECO:0000313" key="1">
    <source>
        <dbReference type="EMBL" id="KKM88313.1"/>
    </source>
</evidence>
<name>A0A0F9L3H6_9ZZZZ</name>
<evidence type="ECO:0008006" key="2">
    <source>
        <dbReference type="Google" id="ProtNLM"/>
    </source>
</evidence>
<gene>
    <name evidence="1" type="ORF">LCGC14_1259970</name>
</gene>
<proteinExistence type="predicted"/>
<dbReference type="AlphaFoldDB" id="A0A0F9L3H6"/>